<dbReference type="RefSeq" id="WP_060590106.1">
    <property type="nucleotide sequence ID" value="NZ_CP031418.1"/>
</dbReference>
<accession>A0A0H5NF70</accession>
<keyword evidence="2" id="KW-0732">Signal</keyword>
<evidence type="ECO:0000256" key="1">
    <source>
        <dbReference type="SAM" id="MobiDB-lite"/>
    </source>
</evidence>
<feature type="compositionally biased region" description="Basic and acidic residues" evidence="1">
    <location>
        <begin position="62"/>
        <end position="81"/>
    </location>
</feature>
<evidence type="ECO:0000313" key="4">
    <source>
        <dbReference type="Proteomes" id="UP000057820"/>
    </source>
</evidence>
<reference evidence="4" key="1">
    <citation type="submission" date="2015-03" db="EMBL/GenBank/DDBJ databases">
        <authorList>
            <consortium name="Pathogen Informatics"/>
        </authorList>
    </citation>
    <scope>NUCLEOTIDE SEQUENCE [LARGE SCALE GENOMIC DNA]</scope>
    <source>
        <strain evidence="4">NCTC11134</strain>
    </source>
</reference>
<dbReference type="Proteomes" id="UP000057820">
    <property type="component" value="Chromosome 1"/>
</dbReference>
<name>A0A0H5NF70_NOCFR</name>
<gene>
    <name evidence="3" type="ORF">ERS450000_00402</name>
</gene>
<evidence type="ECO:0000256" key="2">
    <source>
        <dbReference type="SAM" id="SignalP"/>
    </source>
</evidence>
<dbReference type="KEGG" id="nfr:ERS450000_00402"/>
<organism evidence="3 4">
    <name type="scientific">Nocardia farcinica</name>
    <dbReference type="NCBI Taxonomy" id="37329"/>
    <lineage>
        <taxon>Bacteria</taxon>
        <taxon>Bacillati</taxon>
        <taxon>Actinomycetota</taxon>
        <taxon>Actinomycetes</taxon>
        <taxon>Mycobacteriales</taxon>
        <taxon>Nocardiaceae</taxon>
        <taxon>Nocardia</taxon>
    </lineage>
</organism>
<feature type="chain" id="PRO_5039156272" description="Secreted protein" evidence="2">
    <location>
        <begin position="23"/>
        <end position="170"/>
    </location>
</feature>
<evidence type="ECO:0008006" key="5">
    <source>
        <dbReference type="Google" id="ProtNLM"/>
    </source>
</evidence>
<dbReference type="EMBL" id="LN868938">
    <property type="protein sequence ID" value="CRY73954.1"/>
    <property type="molecule type" value="Genomic_DNA"/>
</dbReference>
<protein>
    <recommendedName>
        <fullName evidence="5">Secreted protein</fullName>
    </recommendedName>
</protein>
<sequence>MRRIASALLVAALALTSAGAVATAESEPAATGFALVTLTTMPAGWSQRTDLRPHLQVYADGRAVHRPDATAPDRDPGTEPREVVGTVPREALDKALTEIRALADTDFGVPAGTDQGSQIIDLMPENPTEDVHLILYAPDATDGLSAEQRDARTRFTALYRGLLDAFRGTS</sequence>
<feature type="region of interest" description="Disordered" evidence="1">
    <location>
        <begin position="60"/>
        <end position="81"/>
    </location>
</feature>
<feature type="signal peptide" evidence="2">
    <location>
        <begin position="1"/>
        <end position="22"/>
    </location>
</feature>
<dbReference type="AlphaFoldDB" id="A0A0H5NF70"/>
<evidence type="ECO:0000313" key="3">
    <source>
        <dbReference type="EMBL" id="CRY73954.1"/>
    </source>
</evidence>
<proteinExistence type="predicted"/>